<evidence type="ECO:0000259" key="1">
    <source>
        <dbReference type="PROSITE" id="PS50238"/>
    </source>
</evidence>
<dbReference type="GO" id="GO:0005634">
    <property type="term" value="C:nucleus"/>
    <property type="evidence" value="ECO:0007669"/>
    <property type="project" value="TreeGrafter"/>
</dbReference>
<dbReference type="GO" id="GO:0005096">
    <property type="term" value="F:GTPase activator activity"/>
    <property type="evidence" value="ECO:0007669"/>
    <property type="project" value="TreeGrafter"/>
</dbReference>
<dbReference type="AlphaFoldDB" id="A0A8C0ENX8"/>
<dbReference type="InterPro" id="IPR008936">
    <property type="entry name" value="Rho_GTPase_activation_prot"/>
</dbReference>
<dbReference type="GO" id="GO:0032154">
    <property type="term" value="C:cleavage furrow"/>
    <property type="evidence" value="ECO:0007669"/>
    <property type="project" value="TreeGrafter"/>
</dbReference>
<organism evidence="2 3">
    <name type="scientific">Bubo bubo</name>
    <name type="common">Eurasian eagle-owl</name>
    <name type="synonym">Strix bubo</name>
    <dbReference type="NCBI Taxonomy" id="30461"/>
    <lineage>
        <taxon>Eukaryota</taxon>
        <taxon>Metazoa</taxon>
        <taxon>Chordata</taxon>
        <taxon>Craniata</taxon>
        <taxon>Vertebrata</taxon>
        <taxon>Euteleostomi</taxon>
        <taxon>Archelosauria</taxon>
        <taxon>Archosauria</taxon>
        <taxon>Dinosauria</taxon>
        <taxon>Saurischia</taxon>
        <taxon>Theropoda</taxon>
        <taxon>Coelurosauria</taxon>
        <taxon>Aves</taxon>
        <taxon>Neognathae</taxon>
        <taxon>Neoaves</taxon>
        <taxon>Telluraves</taxon>
        <taxon>Strigiformes</taxon>
        <taxon>Strigidae</taxon>
        <taxon>Bubo</taxon>
    </lineage>
</organism>
<dbReference type="PANTHER" id="PTHR46199">
    <property type="entry name" value="RAC GTPASE-ACTIVATING PROTEIN 1"/>
    <property type="match status" value="1"/>
</dbReference>
<accession>A0A8C0ENX8</accession>
<proteinExistence type="predicted"/>
<dbReference type="Gene3D" id="1.10.555.10">
    <property type="entry name" value="Rho GTPase activation protein"/>
    <property type="match status" value="1"/>
</dbReference>
<reference evidence="2" key="2">
    <citation type="submission" date="2025-09" db="UniProtKB">
        <authorList>
            <consortium name="Ensembl"/>
        </authorList>
    </citation>
    <scope>IDENTIFICATION</scope>
</reference>
<dbReference type="Ensembl" id="ENSBOBT00000005969.1">
    <property type="protein sequence ID" value="ENSBOBP00000005809.1"/>
    <property type="gene ID" value="ENSBOBG00000003892.1"/>
</dbReference>
<dbReference type="PANTHER" id="PTHR46199:SF4">
    <property type="entry name" value="RAC GTPASE-ACTIVATING PROTEIN 1"/>
    <property type="match status" value="1"/>
</dbReference>
<dbReference type="SUPFAM" id="SSF48350">
    <property type="entry name" value="GTPase activation domain, GAP"/>
    <property type="match status" value="1"/>
</dbReference>
<dbReference type="InterPro" id="IPR000198">
    <property type="entry name" value="RhoGAP_dom"/>
</dbReference>
<dbReference type="PROSITE" id="PS50238">
    <property type="entry name" value="RHOGAP"/>
    <property type="match status" value="1"/>
</dbReference>
<dbReference type="GO" id="GO:0000281">
    <property type="term" value="P:mitotic cytokinesis"/>
    <property type="evidence" value="ECO:0007669"/>
    <property type="project" value="TreeGrafter"/>
</dbReference>
<dbReference type="Proteomes" id="UP000694567">
    <property type="component" value="Unplaced"/>
</dbReference>
<sequence>MDVLNLSRVFGPTLVGHSSANPTPLAIMEDTPRQCKVLARLLSLPPDFWRGFLGTEQENLVPTPALGSEHGEAQEPWPPPCPYPVAADGSWVPAAGLGCLVCIKFFAAKQGWLWLLFVPPSCCQVARVWGSLA</sequence>
<evidence type="ECO:0000313" key="2">
    <source>
        <dbReference type="Ensembl" id="ENSBOBP00000005809.1"/>
    </source>
</evidence>
<keyword evidence="3" id="KW-1185">Reference proteome</keyword>
<feature type="domain" description="Rho-GAP" evidence="1">
    <location>
        <begin position="1"/>
        <end position="49"/>
    </location>
</feature>
<dbReference type="GO" id="GO:0097149">
    <property type="term" value="C:centralspindlin complex"/>
    <property type="evidence" value="ECO:0007669"/>
    <property type="project" value="TreeGrafter"/>
</dbReference>
<reference evidence="2" key="1">
    <citation type="submission" date="2025-08" db="UniProtKB">
        <authorList>
            <consortium name="Ensembl"/>
        </authorList>
    </citation>
    <scope>IDENTIFICATION</scope>
</reference>
<evidence type="ECO:0000313" key="3">
    <source>
        <dbReference type="Proteomes" id="UP000694567"/>
    </source>
</evidence>
<protein>
    <recommendedName>
        <fullName evidence="1">Rho-GAP domain-containing protein</fullName>
    </recommendedName>
</protein>
<dbReference type="GO" id="GO:0007266">
    <property type="term" value="P:Rho protein signal transduction"/>
    <property type="evidence" value="ECO:0007669"/>
    <property type="project" value="TreeGrafter"/>
</dbReference>
<name>A0A8C0ENX8_BUBBB</name>
<dbReference type="GO" id="GO:0030496">
    <property type="term" value="C:midbody"/>
    <property type="evidence" value="ECO:0007669"/>
    <property type="project" value="TreeGrafter"/>
</dbReference>
<dbReference type="GO" id="GO:0051256">
    <property type="term" value="P:mitotic spindle midzone assembly"/>
    <property type="evidence" value="ECO:0007669"/>
    <property type="project" value="TreeGrafter"/>
</dbReference>
<dbReference type="GO" id="GO:0051233">
    <property type="term" value="C:spindle midzone"/>
    <property type="evidence" value="ECO:0007669"/>
    <property type="project" value="TreeGrafter"/>
</dbReference>